<keyword evidence="3" id="KW-0747">Spliceosome</keyword>
<accession>A0A8J5USX7</accession>
<evidence type="ECO:0000256" key="2">
    <source>
        <dbReference type="ARBA" id="ARBA00014280"/>
    </source>
</evidence>
<reference evidence="7 8" key="1">
    <citation type="journal article" date="2021" name="DNA Res.">
        <title>Genome analysis of Candida subhashii reveals its hybrid nature and dual mitochondrial genome conformations.</title>
        <authorList>
            <person name="Mixao V."/>
            <person name="Hegedusova E."/>
            <person name="Saus E."/>
            <person name="Pryszcz L.P."/>
            <person name="Cillingova A."/>
            <person name="Nosek J."/>
            <person name="Gabaldon T."/>
        </authorList>
    </citation>
    <scope>NUCLEOTIDE SEQUENCE [LARGE SCALE GENOMIC DNA]</scope>
    <source>
        <strain evidence="7 8">CBS 10753</strain>
    </source>
</reference>
<evidence type="ECO:0000256" key="3">
    <source>
        <dbReference type="ARBA" id="ARBA00022728"/>
    </source>
</evidence>
<dbReference type="Pfam" id="PF01480">
    <property type="entry name" value="PWI"/>
    <property type="match status" value="1"/>
</dbReference>
<dbReference type="SMART" id="SM00311">
    <property type="entry name" value="PWI"/>
    <property type="match status" value="1"/>
</dbReference>
<evidence type="ECO:0000256" key="1">
    <source>
        <dbReference type="ARBA" id="ARBA00005544"/>
    </source>
</evidence>
<comment type="function">
    <text evidence="4">Component of the U1 snRNP particle, which recognizes and binds the 5'-splice site of pre-mRNA. Together with other non-snRNP factors, U1 snRNP forms the spliceosomal commitment complex, that targets pre-mRNA to the splicing pathway.</text>
</comment>
<evidence type="ECO:0000259" key="6">
    <source>
        <dbReference type="PROSITE" id="PS51025"/>
    </source>
</evidence>
<evidence type="ECO:0000313" key="8">
    <source>
        <dbReference type="Proteomes" id="UP000694255"/>
    </source>
</evidence>
<dbReference type="OrthoDB" id="6275295at2759"/>
<evidence type="ECO:0000256" key="4">
    <source>
        <dbReference type="ARBA" id="ARBA00025004"/>
    </source>
</evidence>
<keyword evidence="3" id="KW-0507">mRNA processing</keyword>
<dbReference type="InterPro" id="IPR002483">
    <property type="entry name" value="PWI_dom"/>
</dbReference>
<feature type="region of interest" description="Disordered" evidence="5">
    <location>
        <begin position="336"/>
        <end position="365"/>
    </location>
</feature>
<dbReference type="Proteomes" id="UP000694255">
    <property type="component" value="Unassembled WGS sequence"/>
</dbReference>
<proteinExistence type="inferred from homology"/>
<name>A0A8J5USX7_9ASCO</name>
<keyword evidence="8" id="KW-1185">Reference proteome</keyword>
<organism evidence="7 8">
    <name type="scientific">[Candida] subhashii</name>
    <dbReference type="NCBI Taxonomy" id="561895"/>
    <lineage>
        <taxon>Eukaryota</taxon>
        <taxon>Fungi</taxon>
        <taxon>Dikarya</taxon>
        <taxon>Ascomycota</taxon>
        <taxon>Saccharomycotina</taxon>
        <taxon>Pichiomycetes</taxon>
        <taxon>Debaryomycetaceae</taxon>
        <taxon>Spathaspora</taxon>
    </lineage>
</organism>
<comment type="similarity">
    <text evidence="1">Belongs to the SNU71 family.</text>
</comment>
<feature type="compositionally biased region" description="Polar residues" evidence="5">
    <location>
        <begin position="341"/>
        <end position="352"/>
    </location>
</feature>
<dbReference type="AlphaFoldDB" id="A0A8J5USX7"/>
<keyword evidence="3" id="KW-0508">mRNA splicing</keyword>
<gene>
    <name evidence="7" type="ORF">J8A68_000909</name>
</gene>
<protein>
    <recommendedName>
        <fullName evidence="2">U1 small nuclear ribonucleoprotein component SNU71</fullName>
    </recommendedName>
</protein>
<dbReference type="RefSeq" id="XP_049265739.1">
    <property type="nucleotide sequence ID" value="XM_049410635.1"/>
</dbReference>
<comment type="caution">
    <text evidence="7">The sequence shown here is derived from an EMBL/GenBank/DDBJ whole genome shotgun (WGS) entry which is preliminary data.</text>
</comment>
<feature type="domain" description="PWI" evidence="6">
    <location>
        <begin position="506"/>
        <end position="589"/>
    </location>
</feature>
<evidence type="ECO:0000313" key="7">
    <source>
        <dbReference type="EMBL" id="KAG7665507.1"/>
    </source>
</evidence>
<dbReference type="EMBL" id="JAGSYN010000049">
    <property type="protein sequence ID" value="KAG7665507.1"/>
    <property type="molecule type" value="Genomic_DNA"/>
</dbReference>
<sequence length="589" mass="69019">MKGQVKESSGDSVVTISPYTLPESNNSKLLSLLKPSPLIASTTTQENDNNDITNKNIQLDIAIPVLKSIDVSHLVKLNNNIILSQKSEQSTHNGSNKTNNSVVDDLIDENEEPKYFININELNPTNLKDQISIIIIKNFPNFKRMSIEKLLYSLINLDQKRVFKWSVVNYEHVDKKIVFIRFDHLIDLKWFLMTYKDTISTLFENDKVEIITDEKLSQYFDQIDDNEKIQPSKIPESTKARIQIMLQNPKHLEKSKKTGTEDLDEVLAYYSNYKVDNSELIDVPTHMRESIVKDVIKFRSRVLLKEKEKRKREIEMERIKTKNKLKELFEGIKETNELEKNTATPEPESSSARPKIESTRDEYEEMNDDEYLEYKELEEADKLEKQYQEELIKMKNRERIERYQLLDRLESLEKYESNLIDNKLKFIDEFRNIDKDSTGKSTSQLGALVNLYTYNYNSYLKTRIQKRNFEQTKDEQDEKQEQQELQTSQSVDQFVVSQLVTKKPKKDTSDIIINDLSKQVKQQLQSKIVDLVQEYLGVEDDVLVDVINENLQNMISNGRKELIQELSEVLDEDAENLVNDLWEYVHTLV</sequence>
<dbReference type="GeneID" id="73467710"/>
<dbReference type="GO" id="GO:0005681">
    <property type="term" value="C:spliceosomal complex"/>
    <property type="evidence" value="ECO:0007669"/>
    <property type="project" value="UniProtKB-KW"/>
</dbReference>
<evidence type="ECO:0000256" key="5">
    <source>
        <dbReference type="SAM" id="MobiDB-lite"/>
    </source>
</evidence>
<dbReference type="PROSITE" id="PS51025">
    <property type="entry name" value="PWI"/>
    <property type="match status" value="1"/>
</dbReference>